<dbReference type="PANTHER" id="PTHR38813">
    <property type="match status" value="1"/>
</dbReference>
<evidence type="ECO:0000313" key="2">
    <source>
        <dbReference type="EMBL" id="AST56468.1"/>
    </source>
</evidence>
<gene>
    <name evidence="2" type="ORF">Thert_00242</name>
</gene>
<dbReference type="SUPFAM" id="SSF143011">
    <property type="entry name" value="RelE-like"/>
    <property type="match status" value="1"/>
</dbReference>
<dbReference type="Gene3D" id="3.30.2310.20">
    <property type="entry name" value="RelE-like"/>
    <property type="match status" value="1"/>
</dbReference>
<keyword evidence="1" id="KW-1277">Toxin-antitoxin system</keyword>
<evidence type="ECO:0000256" key="1">
    <source>
        <dbReference type="ARBA" id="ARBA00022649"/>
    </source>
</evidence>
<proteinExistence type="predicted"/>
<evidence type="ECO:0000313" key="3">
    <source>
        <dbReference type="Proteomes" id="UP000214975"/>
    </source>
</evidence>
<dbReference type="PANTHER" id="PTHR38813:SF1">
    <property type="entry name" value="TOXIN RELE1-RELATED"/>
    <property type="match status" value="1"/>
</dbReference>
<dbReference type="RefSeq" id="WP_013298326.1">
    <property type="nucleotide sequence ID" value="NZ_CP016893.1"/>
</dbReference>
<dbReference type="InterPro" id="IPR052747">
    <property type="entry name" value="TA_system_RelE_toxin"/>
</dbReference>
<reference evidence="2 3" key="1">
    <citation type="submission" date="2016-08" db="EMBL/GenBank/DDBJ databases">
        <title>A novel genetic cassette of butanologenic Thermoanaerobacterium thermosaccharolyticum that directly convert cellulose to butanol.</title>
        <authorList>
            <person name="Li T."/>
            <person name="He J."/>
        </authorList>
    </citation>
    <scope>NUCLEOTIDE SEQUENCE [LARGE SCALE GENOMIC DNA]</scope>
    <source>
        <strain evidence="2 3">TG57</strain>
    </source>
</reference>
<protein>
    <submittedName>
        <fullName evidence="2">Plasmid stabilization protein</fullName>
    </submittedName>
</protein>
<dbReference type="GeneID" id="93864689"/>
<dbReference type="OMA" id="HILTIGY"/>
<accession>A0A223HVH6</accession>
<dbReference type="Proteomes" id="UP000214975">
    <property type="component" value="Chromosome"/>
</dbReference>
<dbReference type="EMBL" id="CP016893">
    <property type="protein sequence ID" value="AST56468.1"/>
    <property type="molecule type" value="Genomic_DNA"/>
</dbReference>
<dbReference type="Pfam" id="PF05016">
    <property type="entry name" value="ParE_toxin"/>
    <property type="match status" value="1"/>
</dbReference>
<organism evidence="2 3">
    <name type="scientific">Thermoanaerobacterium thermosaccharolyticum</name>
    <name type="common">Clostridium thermosaccharolyticum</name>
    <dbReference type="NCBI Taxonomy" id="1517"/>
    <lineage>
        <taxon>Bacteria</taxon>
        <taxon>Bacillati</taxon>
        <taxon>Bacillota</taxon>
        <taxon>Clostridia</taxon>
        <taxon>Thermoanaerobacterales</taxon>
        <taxon>Thermoanaerobacteraceae</taxon>
        <taxon>Thermoanaerobacterium</taxon>
    </lineage>
</organism>
<dbReference type="AlphaFoldDB" id="A0A223HVH6"/>
<name>A0A223HVH6_THETR</name>
<sequence length="85" mass="9997">MKKTYKIEVSKKASKFILSQPKNQKERLLKAIYKLPEGEISPLKGYEPMQRIRVGDYRIIFEIDENQSLIRVLVIGNRGDIYKKI</sequence>
<dbReference type="InterPro" id="IPR035093">
    <property type="entry name" value="RelE/ParE_toxin_dom_sf"/>
</dbReference>
<dbReference type="InterPro" id="IPR007712">
    <property type="entry name" value="RelE/ParE_toxin"/>
</dbReference>